<sequence>MVKIINNPNGDYDVIIVGAGFAGITASRELSYRGFKTLILEGRDRIGGRTWTDNRLGVDLELGGTWVHWGQPHVWTEITRYGLKLTPSPDKEAAYWFEEGKLKKGTREEFFAILGPALAKFLEESELHIPFPYDPLNSPTIEEIDKKSAMDRLNELNLDPISSDLLKVFLETAYQGSPELGGYATLLHWHSLAFHDIKLMLEILGKYKLKHGTKSLIEEIAKDSNADLQISTIVSLVEKVDDLYMVKTKDGGQFTAKAVIITAPQNVLKNIKFNPALSELKHMASIEGQTSRGVKYFARLRGKYEKFACYAPSGSILSSCYNEYEVDGDTIVVGFGPDASKIDVNDLPGIQREIRKWHPKAEVVACTGHNWTADELSGQTWNMQKKNQLVRYLDEFQRQEQGVFLSGCDYASGWPGMIDGAIESALVVSKKVERYLNVEAATLQSK</sequence>
<protein>
    <submittedName>
        <fullName evidence="3">FAD-dependent oxidoreductase</fullName>
    </submittedName>
</protein>
<dbReference type="PANTHER" id="PTHR43563:SF1">
    <property type="entry name" value="AMINE OXIDASE [FLAVIN-CONTAINING] B"/>
    <property type="match status" value="1"/>
</dbReference>
<dbReference type="PANTHER" id="PTHR43563">
    <property type="entry name" value="AMINE OXIDASE"/>
    <property type="match status" value="1"/>
</dbReference>
<organism evidence="3 4">
    <name type="scientific">Gottfriedia acidiceleris</name>
    <dbReference type="NCBI Taxonomy" id="371036"/>
    <lineage>
        <taxon>Bacteria</taxon>
        <taxon>Bacillati</taxon>
        <taxon>Bacillota</taxon>
        <taxon>Bacilli</taxon>
        <taxon>Bacillales</taxon>
        <taxon>Bacillaceae</taxon>
        <taxon>Gottfriedia</taxon>
    </lineage>
</organism>
<gene>
    <name evidence="3" type="ORF">MY490_05160</name>
</gene>
<dbReference type="RefSeq" id="WP_248268271.1">
    <property type="nucleotide sequence ID" value="NZ_CP096034.1"/>
</dbReference>
<dbReference type="InterPro" id="IPR036188">
    <property type="entry name" value="FAD/NAD-bd_sf"/>
</dbReference>
<evidence type="ECO:0000313" key="4">
    <source>
        <dbReference type="Proteomes" id="UP000830639"/>
    </source>
</evidence>
<dbReference type="Proteomes" id="UP000830639">
    <property type="component" value="Chromosome"/>
</dbReference>
<dbReference type="EMBL" id="CP096034">
    <property type="protein sequence ID" value="UPM55231.1"/>
    <property type="molecule type" value="Genomic_DNA"/>
</dbReference>
<keyword evidence="4" id="KW-1185">Reference proteome</keyword>
<name>A0ABY4JN05_9BACI</name>
<proteinExistence type="inferred from homology"/>
<dbReference type="Gene3D" id="1.10.405.10">
    <property type="entry name" value="Guanine Nucleotide Dissociation Inhibitor, domain 1"/>
    <property type="match status" value="1"/>
</dbReference>
<dbReference type="SUPFAM" id="SSF51905">
    <property type="entry name" value="FAD/NAD(P)-binding domain"/>
    <property type="match status" value="1"/>
</dbReference>
<evidence type="ECO:0000256" key="1">
    <source>
        <dbReference type="ARBA" id="ARBA00005995"/>
    </source>
</evidence>
<reference evidence="3 4" key="1">
    <citation type="submission" date="2022-04" db="EMBL/GenBank/DDBJ databases">
        <title>Mechanism of arsenic methylation and mitigation arsenic toxicity by Bacillus sp. LH14 from an Arsenic-Contaminated Paddy Soil.</title>
        <authorList>
            <person name="Wang D."/>
        </authorList>
    </citation>
    <scope>NUCLEOTIDE SEQUENCE [LARGE SCALE GENOMIC DNA]</scope>
    <source>
        <strain evidence="3 4">LH14</strain>
    </source>
</reference>
<comment type="similarity">
    <text evidence="1">Belongs to the flavin monoamine oxidase family.</text>
</comment>
<dbReference type="Gene3D" id="3.90.660.10">
    <property type="match status" value="1"/>
</dbReference>
<dbReference type="InterPro" id="IPR002937">
    <property type="entry name" value="Amino_oxidase"/>
</dbReference>
<feature type="domain" description="Amine oxidase" evidence="2">
    <location>
        <begin position="21"/>
        <end position="428"/>
    </location>
</feature>
<dbReference type="Pfam" id="PF01593">
    <property type="entry name" value="Amino_oxidase"/>
    <property type="match status" value="1"/>
</dbReference>
<evidence type="ECO:0000313" key="3">
    <source>
        <dbReference type="EMBL" id="UPM55231.1"/>
    </source>
</evidence>
<evidence type="ECO:0000259" key="2">
    <source>
        <dbReference type="Pfam" id="PF01593"/>
    </source>
</evidence>
<accession>A0ABY4JN05</accession>
<dbReference type="Gene3D" id="3.50.50.60">
    <property type="entry name" value="FAD/NAD(P)-binding domain"/>
    <property type="match status" value="1"/>
</dbReference>
<dbReference type="InterPro" id="IPR050703">
    <property type="entry name" value="Flavin_MAO"/>
</dbReference>